<dbReference type="RefSeq" id="WP_015204959.1">
    <property type="nucleotide sequence ID" value="NC_019753.1"/>
</dbReference>
<dbReference type="PATRIC" id="fig|1173022.3.peg.4376"/>
<dbReference type="KEGG" id="cep:Cri9333_4055"/>
<evidence type="ECO:0000259" key="2">
    <source>
        <dbReference type="Pfam" id="PF22007"/>
    </source>
</evidence>
<protein>
    <submittedName>
        <fullName evidence="4">Uncharacterized protein</fullName>
    </submittedName>
</protein>
<evidence type="ECO:0000313" key="4">
    <source>
        <dbReference type="EMBL" id="AFZ14860.1"/>
    </source>
</evidence>
<sequence>MSALNQSTRRRLSNLHQTPSVWEGDRRPISGLTDDDFEDNRGGECIVWVDGVEGVVRGMEVVPSEMGPEAIVRTLLKAMEHPQSPATPARPQKIVVRDREIQFYLRGVLQDLDIAVEYAPELPLIDELFRGFQQMASGRPPKIPPKYADLLMEKSYQIWEAAPWEVLADHQIISITLNQWDIETLYVAVMGMMGMEYGLLFYRSLDSLKRFRAAAIAEESFEQMEEAFLGQDCLFITFESLSEDEDADDEEIDYADLPVSEIQPNFGTINPFEGMRPFLYEEEAIALYVAIEALQKFVQGSARQLSAETLPKINKRLRITLPEETGSQETISIQVSTLPEFEAELLQMMESAEFDDEDYDDDDDDDDEDLSVPLREDVVPKDALKSLDIIPWEKMASLRKSVDYYQHQDVKEAGEGMPVVLIQTTLPKGKALIEQIKADGGLKGICFNPGEDPFADENYDLGILQAENGNMYLFGEFSQDDALHLVAKKKWDQRCKKTQGYCGLIIAKGLTGAARGNPQPKDMIALFETRSLSVKELGLGLLQLMSHFDFE</sequence>
<dbReference type="Pfam" id="PF22007">
    <property type="entry name" value="DUF6930"/>
    <property type="match status" value="1"/>
</dbReference>
<evidence type="ECO:0000256" key="1">
    <source>
        <dbReference type="SAM" id="MobiDB-lite"/>
    </source>
</evidence>
<organism evidence="4 5">
    <name type="scientific">Crinalium epipsammum PCC 9333</name>
    <dbReference type="NCBI Taxonomy" id="1173022"/>
    <lineage>
        <taxon>Bacteria</taxon>
        <taxon>Bacillati</taxon>
        <taxon>Cyanobacteriota</taxon>
        <taxon>Cyanophyceae</taxon>
        <taxon>Gomontiellales</taxon>
        <taxon>Gomontiellaceae</taxon>
        <taxon>Crinalium</taxon>
    </lineage>
</organism>
<evidence type="ECO:0000259" key="3">
    <source>
        <dbReference type="Pfam" id="PF23988"/>
    </source>
</evidence>
<dbReference type="InterPro" id="IPR054216">
    <property type="entry name" value="DUF6930"/>
</dbReference>
<dbReference type="STRING" id="1173022.Cri9333_4055"/>
<dbReference type="Pfam" id="PF23988">
    <property type="entry name" value="DUF7309"/>
    <property type="match status" value="1"/>
</dbReference>
<feature type="domain" description="DUF6930" evidence="2">
    <location>
        <begin position="9"/>
        <end position="133"/>
    </location>
</feature>
<dbReference type="OrthoDB" id="500911at2"/>
<dbReference type="eggNOG" id="COG3381">
    <property type="taxonomic scope" value="Bacteria"/>
</dbReference>
<dbReference type="InterPro" id="IPR055733">
    <property type="entry name" value="DUF7309"/>
</dbReference>
<dbReference type="AlphaFoldDB" id="K9W5V7"/>
<reference evidence="4 5" key="1">
    <citation type="submission" date="2012-06" db="EMBL/GenBank/DDBJ databases">
        <title>Finished chromosome of genome of Crinalium epipsammum PCC 9333.</title>
        <authorList>
            <consortium name="US DOE Joint Genome Institute"/>
            <person name="Gugger M."/>
            <person name="Coursin T."/>
            <person name="Rippka R."/>
            <person name="Tandeau De Marsac N."/>
            <person name="Huntemann M."/>
            <person name="Wei C.-L."/>
            <person name="Han J."/>
            <person name="Detter J.C."/>
            <person name="Han C."/>
            <person name="Tapia R."/>
            <person name="Davenport K."/>
            <person name="Daligault H."/>
            <person name="Erkkila T."/>
            <person name="Gu W."/>
            <person name="Munk A.C.C."/>
            <person name="Teshima H."/>
            <person name="Xu Y."/>
            <person name="Chain P."/>
            <person name="Chen A."/>
            <person name="Krypides N."/>
            <person name="Mavromatis K."/>
            <person name="Markowitz V."/>
            <person name="Szeto E."/>
            <person name="Ivanova N."/>
            <person name="Mikhailova N."/>
            <person name="Ovchinnikova G."/>
            <person name="Pagani I."/>
            <person name="Pati A."/>
            <person name="Goodwin L."/>
            <person name="Peters L."/>
            <person name="Pitluck S."/>
            <person name="Woyke T."/>
            <person name="Kerfeld C."/>
        </authorList>
    </citation>
    <scope>NUCLEOTIDE SEQUENCE [LARGE SCALE GENOMIC DNA]</scope>
    <source>
        <strain evidence="4 5">PCC 9333</strain>
    </source>
</reference>
<proteinExistence type="predicted"/>
<keyword evidence="5" id="KW-1185">Reference proteome</keyword>
<gene>
    <name evidence="4" type="ORF">Cri9333_4055</name>
</gene>
<dbReference type="Proteomes" id="UP000010472">
    <property type="component" value="Chromosome"/>
</dbReference>
<accession>K9W5V7</accession>
<name>K9W5V7_9CYAN</name>
<evidence type="ECO:0000313" key="5">
    <source>
        <dbReference type="Proteomes" id="UP000010472"/>
    </source>
</evidence>
<feature type="region of interest" description="Disordered" evidence="1">
    <location>
        <begin position="1"/>
        <end position="35"/>
    </location>
</feature>
<dbReference type="HOGENOM" id="CLU_498595_0_0_3"/>
<dbReference type="EMBL" id="CP003620">
    <property type="protein sequence ID" value="AFZ14860.1"/>
    <property type="molecule type" value="Genomic_DNA"/>
</dbReference>
<feature type="domain" description="DUF7309" evidence="3">
    <location>
        <begin position="152"/>
        <end position="260"/>
    </location>
</feature>